<organism evidence="1 2">
    <name type="scientific">Cochliobolus sativus</name>
    <name type="common">Common root rot and spot blotch fungus</name>
    <name type="synonym">Bipolaris sorokiniana</name>
    <dbReference type="NCBI Taxonomy" id="45130"/>
    <lineage>
        <taxon>Eukaryota</taxon>
        <taxon>Fungi</taxon>
        <taxon>Dikarya</taxon>
        <taxon>Ascomycota</taxon>
        <taxon>Pezizomycotina</taxon>
        <taxon>Dothideomycetes</taxon>
        <taxon>Pleosporomycetidae</taxon>
        <taxon>Pleosporales</taxon>
        <taxon>Pleosporineae</taxon>
        <taxon>Pleosporaceae</taxon>
        <taxon>Bipolaris</taxon>
    </lineage>
</organism>
<proteinExistence type="predicted"/>
<protein>
    <submittedName>
        <fullName evidence="1">Uncharacterized protein</fullName>
    </submittedName>
</protein>
<reference evidence="1" key="1">
    <citation type="submission" date="2019-11" db="EMBL/GenBank/DDBJ databases">
        <title>Bipolaris sorokiniana Genome sequencing.</title>
        <authorList>
            <person name="Wang H."/>
        </authorList>
    </citation>
    <scope>NUCLEOTIDE SEQUENCE</scope>
</reference>
<dbReference type="EMBL" id="WNKQ01000003">
    <property type="protein sequence ID" value="KAF5852644.1"/>
    <property type="molecule type" value="Genomic_DNA"/>
</dbReference>
<name>A0A8H6DYI2_COCSA</name>
<accession>A0A8H6DYI2</accession>
<evidence type="ECO:0000313" key="1">
    <source>
        <dbReference type="EMBL" id="KAF5852644.1"/>
    </source>
</evidence>
<dbReference type="AlphaFoldDB" id="A0A8H6DYI2"/>
<comment type="caution">
    <text evidence="1">The sequence shown here is derived from an EMBL/GenBank/DDBJ whole genome shotgun (WGS) entry which is preliminary data.</text>
</comment>
<evidence type="ECO:0000313" key="2">
    <source>
        <dbReference type="Proteomes" id="UP000624244"/>
    </source>
</evidence>
<gene>
    <name evidence="1" type="ORF">GGP41_008122</name>
</gene>
<dbReference type="Proteomes" id="UP000624244">
    <property type="component" value="Unassembled WGS sequence"/>
</dbReference>
<sequence length="137" mass="15873">MPLAVAHHEIDTVVSLAQSVDHQRVMSLIYLFITRVDFADLRKRQVRLVHQSMKEFIIQDWSNFKELDTSTASNAPPGERLETFILDVCMKYLLLQEIVTIPLFSDEQIAINELPQDADLFGDQEPFEYDVTCTWEV</sequence>